<dbReference type="Proteomes" id="UP001556653">
    <property type="component" value="Unassembled WGS sequence"/>
</dbReference>
<dbReference type="Pfam" id="PF18912">
    <property type="entry name" value="DZR_2"/>
    <property type="match status" value="1"/>
</dbReference>
<feature type="domain" description="Double zinc ribbon" evidence="3">
    <location>
        <begin position="26"/>
        <end position="77"/>
    </location>
</feature>
<name>A0ABV3SAS7_9GAMM</name>
<dbReference type="RefSeq" id="WP_367967297.1">
    <property type="nucleotide sequence ID" value="NZ_JBAKFJ010000001.1"/>
</dbReference>
<reference evidence="4 5" key="1">
    <citation type="submission" date="2024-02" db="EMBL/GenBank/DDBJ databases">
        <title>New especies of Spiribacter isolated from saline water.</title>
        <authorList>
            <person name="Leon M.J."/>
            <person name="De La Haba R."/>
            <person name="Sanchez-Porro C."/>
            <person name="Ventosa A."/>
        </authorList>
    </citation>
    <scope>NUCLEOTIDE SEQUENCE [LARGE SCALE GENOMIC DNA]</scope>
    <source>
        <strain evidence="5">ag22IC4-227</strain>
    </source>
</reference>
<evidence type="ECO:0000313" key="4">
    <source>
        <dbReference type="EMBL" id="MEX0386829.1"/>
    </source>
</evidence>
<proteinExistence type="inferred from homology"/>
<dbReference type="Pfam" id="PF00156">
    <property type="entry name" value="Pribosyltran"/>
    <property type="match status" value="1"/>
</dbReference>
<comment type="similarity">
    <text evidence="1">Belongs to the ComF/GntX family.</text>
</comment>
<dbReference type="CDD" id="cd06223">
    <property type="entry name" value="PRTases_typeI"/>
    <property type="match status" value="1"/>
</dbReference>
<dbReference type="Gene3D" id="3.40.50.2020">
    <property type="match status" value="1"/>
</dbReference>
<feature type="domain" description="Phosphoribosyltransferase" evidence="2">
    <location>
        <begin position="201"/>
        <end position="238"/>
    </location>
</feature>
<comment type="caution">
    <text evidence="4">The sequence shown here is derived from an EMBL/GenBank/DDBJ whole genome shotgun (WGS) entry which is preliminary data.</text>
</comment>
<organism evidence="4 5">
    <name type="scientific">Spiribacter onubensis</name>
    <dbReference type="NCBI Taxonomy" id="3122420"/>
    <lineage>
        <taxon>Bacteria</taxon>
        <taxon>Pseudomonadati</taxon>
        <taxon>Pseudomonadota</taxon>
        <taxon>Gammaproteobacteria</taxon>
        <taxon>Chromatiales</taxon>
        <taxon>Ectothiorhodospiraceae</taxon>
        <taxon>Spiribacter</taxon>
    </lineage>
</organism>
<gene>
    <name evidence="4" type="ORF">V6X64_07490</name>
</gene>
<keyword evidence="5" id="KW-1185">Reference proteome</keyword>
<protein>
    <submittedName>
        <fullName evidence="4">ComF family protein</fullName>
    </submittedName>
</protein>
<evidence type="ECO:0000256" key="1">
    <source>
        <dbReference type="ARBA" id="ARBA00008007"/>
    </source>
</evidence>
<dbReference type="PANTHER" id="PTHR47505:SF1">
    <property type="entry name" value="DNA UTILIZATION PROTEIN YHGH"/>
    <property type="match status" value="1"/>
</dbReference>
<dbReference type="EMBL" id="JBAKFJ010000001">
    <property type="protein sequence ID" value="MEX0386829.1"/>
    <property type="molecule type" value="Genomic_DNA"/>
</dbReference>
<dbReference type="PANTHER" id="PTHR47505">
    <property type="entry name" value="DNA UTILIZATION PROTEIN YHGH"/>
    <property type="match status" value="1"/>
</dbReference>
<accession>A0ABV3SAS7</accession>
<evidence type="ECO:0000259" key="3">
    <source>
        <dbReference type="Pfam" id="PF18912"/>
    </source>
</evidence>
<dbReference type="InterPro" id="IPR000836">
    <property type="entry name" value="PRTase_dom"/>
</dbReference>
<dbReference type="SUPFAM" id="SSF53271">
    <property type="entry name" value="PRTase-like"/>
    <property type="match status" value="1"/>
</dbReference>
<evidence type="ECO:0000259" key="2">
    <source>
        <dbReference type="Pfam" id="PF00156"/>
    </source>
</evidence>
<dbReference type="InterPro" id="IPR029057">
    <property type="entry name" value="PRTase-like"/>
</dbReference>
<dbReference type="InterPro" id="IPR051910">
    <property type="entry name" value="ComF/GntX_DNA_util-trans"/>
</dbReference>
<dbReference type="InterPro" id="IPR044005">
    <property type="entry name" value="DZR_2"/>
</dbReference>
<sequence length="240" mass="26509">MNRAPSPITRSPTWRSPGRLEHWLHNLLDGRCRFCAARSPRHPLCAGCREDLPWITAACRRCGLPLASGASECAGCLSKPPPFDRTRALWTYTDGVDRLIRAFKLRGDFSAGRLLTSLAAGAMRERTTPCHAPLLPMPLHPVRYRQRGFNQSALIAGWLGPPVIGRLVQRRRNTPPQRGLDAATRQRNLSGAFRLQCPPPRSVVLVDDVLTTGASLRELANCLRSGGTERIEVIVLARAI</sequence>
<evidence type="ECO:0000313" key="5">
    <source>
        <dbReference type="Proteomes" id="UP001556653"/>
    </source>
</evidence>